<protein>
    <submittedName>
        <fullName evidence="5">Uncharacterized protein</fullName>
    </submittedName>
</protein>
<evidence type="ECO:0000256" key="1">
    <source>
        <dbReference type="ARBA" id="ARBA00007447"/>
    </source>
</evidence>
<accession>A0A914QKW7</accession>
<dbReference type="Pfam" id="PF00078">
    <property type="entry name" value="RVT_1"/>
    <property type="match status" value="1"/>
</dbReference>
<evidence type="ECO:0000313" key="5">
    <source>
        <dbReference type="WBParaSite" id="PDA_v2.g27969.t1"/>
    </source>
</evidence>
<sequence length="794" mass="89657">MVIFDTTTSNFWVPDISACNKNPNCPSYCVDSNFCTFLCDTSCCSSPKDECPTYLFNSTKSSTYVSIGKNITVGAMQCILGEDIVRFGNVGSLHLIIPKTQFAQAPIKTNFWNDAINGVMGLGFQEEADAITENGILITNDAQKAKGLLNYFHSVYNPKSPIEIDSENDNEVGSLSNISFSYGAVKKHLKSCSGKNLNGPDGIPGIILKKCSAVLAYPLSMLFQHMIDKCDVPDVFRISHVSAIPKIFNPTTYAHYRPISAMSEINKAADRVIREMIEKHLKLIKFLPDEQYGFRTGHSTTKQMIIFMEDTVKDVNDGKTIDIIYIDMVKAFDTMMIAKIAEQLEKAKIRGKLLKLIISFLENRRFLVKVNGVYSETEEATSGAPQGGVLSAVLFIIFFQKLSEILNEEELKEFIKHYKFADDLKLKNSYFLEEFDPSHLQKALDLISNWCNENSMSVNAAKTIHVQYGPKNPEAKYFINNTQIIQENVTRDLGLYINNDLTMDTHVENISKTANGKMFSILRKVITNEPKILIQIFNTYIRPNYEYASSIFNISQKNTIIALEAIQKLFTRILYQRNHPNLKYYEVPPYSERLKMYGMQSLHHRRIITDILLAYDMVITHPNKRLDLIFHETATRNGGHYSSKRTIYTNKLAELHFSSRIFPLDSVSVGNFTSSTTWNVIADTGTSFIGGPKVIIKSIAQQLGGIYNEDYGIYNVDCNSTIGPLTFTIGRIQYPVEQEQLIIDLDTGDCGLTLFSYESGGSKTTWIFGYSWIRSYCSVFNLGQKNIGFAKPIF</sequence>
<keyword evidence="4" id="KW-1185">Reference proteome</keyword>
<dbReference type="PRINTS" id="PR01345">
    <property type="entry name" value="CERVTRCPTASE"/>
</dbReference>
<dbReference type="InterPro" id="IPR033121">
    <property type="entry name" value="PEPTIDASE_A1"/>
</dbReference>
<dbReference type="InterPro" id="IPR021109">
    <property type="entry name" value="Peptidase_aspartic_dom_sf"/>
</dbReference>
<dbReference type="Pfam" id="PF00026">
    <property type="entry name" value="Asp"/>
    <property type="match status" value="2"/>
</dbReference>
<evidence type="ECO:0000259" key="2">
    <source>
        <dbReference type="PROSITE" id="PS50878"/>
    </source>
</evidence>
<dbReference type="InterPro" id="IPR001461">
    <property type="entry name" value="Aspartic_peptidase_A1"/>
</dbReference>
<dbReference type="InterPro" id="IPR034164">
    <property type="entry name" value="Pepsin-like_dom"/>
</dbReference>
<dbReference type="CDD" id="cd01650">
    <property type="entry name" value="RT_nLTR_like"/>
    <property type="match status" value="1"/>
</dbReference>
<dbReference type="PANTHER" id="PTHR47966:SF45">
    <property type="entry name" value="PEPTIDASE A1 DOMAIN-CONTAINING PROTEIN"/>
    <property type="match status" value="1"/>
</dbReference>
<comment type="similarity">
    <text evidence="1">Belongs to the peptidase A1 family.</text>
</comment>
<evidence type="ECO:0000259" key="3">
    <source>
        <dbReference type="PROSITE" id="PS51767"/>
    </source>
</evidence>
<dbReference type="SUPFAM" id="SSF50630">
    <property type="entry name" value="Acid proteases"/>
    <property type="match status" value="2"/>
</dbReference>
<dbReference type="WBParaSite" id="PDA_v2.g27969.t1">
    <property type="protein sequence ID" value="PDA_v2.g27969.t1"/>
    <property type="gene ID" value="PDA_v2.g27969"/>
</dbReference>
<proteinExistence type="inferred from homology"/>
<dbReference type="PROSITE" id="PS50878">
    <property type="entry name" value="RT_POL"/>
    <property type="match status" value="1"/>
</dbReference>
<dbReference type="InterPro" id="IPR000477">
    <property type="entry name" value="RT_dom"/>
</dbReference>
<dbReference type="CDD" id="cd05471">
    <property type="entry name" value="pepsin_like"/>
    <property type="match status" value="1"/>
</dbReference>
<dbReference type="GO" id="GO:0005764">
    <property type="term" value="C:lysosome"/>
    <property type="evidence" value="ECO:0007669"/>
    <property type="project" value="TreeGrafter"/>
</dbReference>
<dbReference type="AlphaFoldDB" id="A0A914QKW7"/>
<reference evidence="5" key="1">
    <citation type="submission" date="2022-11" db="UniProtKB">
        <authorList>
            <consortium name="WormBaseParasite"/>
        </authorList>
    </citation>
    <scope>IDENTIFICATION</scope>
</reference>
<name>A0A914QKW7_9BILA</name>
<dbReference type="PROSITE" id="PS51767">
    <property type="entry name" value="PEPTIDASE_A1"/>
    <property type="match status" value="1"/>
</dbReference>
<dbReference type="GO" id="GO:0006508">
    <property type="term" value="P:proteolysis"/>
    <property type="evidence" value="ECO:0007669"/>
    <property type="project" value="InterPro"/>
</dbReference>
<feature type="domain" description="Peptidase A1" evidence="3">
    <location>
        <begin position="662"/>
        <end position="790"/>
    </location>
</feature>
<organism evidence="4 5">
    <name type="scientific">Panagrolaimus davidi</name>
    <dbReference type="NCBI Taxonomy" id="227884"/>
    <lineage>
        <taxon>Eukaryota</taxon>
        <taxon>Metazoa</taxon>
        <taxon>Ecdysozoa</taxon>
        <taxon>Nematoda</taxon>
        <taxon>Chromadorea</taxon>
        <taxon>Rhabditida</taxon>
        <taxon>Tylenchina</taxon>
        <taxon>Panagrolaimomorpha</taxon>
        <taxon>Panagrolaimoidea</taxon>
        <taxon>Panagrolaimidae</taxon>
        <taxon>Panagrolaimus</taxon>
    </lineage>
</organism>
<dbReference type="Gene3D" id="2.40.70.10">
    <property type="entry name" value="Acid Proteases"/>
    <property type="match status" value="2"/>
</dbReference>
<evidence type="ECO:0000313" key="4">
    <source>
        <dbReference type="Proteomes" id="UP000887578"/>
    </source>
</evidence>
<dbReference type="Proteomes" id="UP000887578">
    <property type="component" value="Unplaced"/>
</dbReference>
<dbReference type="GO" id="GO:0004190">
    <property type="term" value="F:aspartic-type endopeptidase activity"/>
    <property type="evidence" value="ECO:0007669"/>
    <property type="project" value="InterPro"/>
</dbReference>
<feature type="domain" description="Reverse transcriptase" evidence="2">
    <location>
        <begin position="225"/>
        <end position="497"/>
    </location>
</feature>
<dbReference type="PANTHER" id="PTHR47966">
    <property type="entry name" value="BETA-SITE APP-CLEAVING ENZYME, ISOFORM A-RELATED"/>
    <property type="match status" value="1"/>
</dbReference>